<evidence type="ECO:0000313" key="2">
    <source>
        <dbReference type="EMBL" id="CAK0825042.1"/>
    </source>
</evidence>
<comment type="caution">
    <text evidence="2">The sequence shown here is derived from an EMBL/GenBank/DDBJ whole genome shotgun (WGS) entry which is preliminary data.</text>
</comment>
<proteinExistence type="predicted"/>
<feature type="region of interest" description="Disordered" evidence="1">
    <location>
        <begin position="107"/>
        <end position="140"/>
    </location>
</feature>
<reference evidence="2" key="1">
    <citation type="submission" date="2023-10" db="EMBL/GenBank/DDBJ databases">
        <authorList>
            <person name="Chen Y."/>
            <person name="Shah S."/>
            <person name="Dougan E. K."/>
            <person name="Thang M."/>
            <person name="Chan C."/>
        </authorList>
    </citation>
    <scope>NUCLEOTIDE SEQUENCE [LARGE SCALE GENOMIC DNA]</scope>
</reference>
<keyword evidence="3" id="KW-1185">Reference proteome</keyword>
<evidence type="ECO:0000256" key="1">
    <source>
        <dbReference type="SAM" id="MobiDB-lite"/>
    </source>
</evidence>
<organism evidence="2 3">
    <name type="scientific">Prorocentrum cordatum</name>
    <dbReference type="NCBI Taxonomy" id="2364126"/>
    <lineage>
        <taxon>Eukaryota</taxon>
        <taxon>Sar</taxon>
        <taxon>Alveolata</taxon>
        <taxon>Dinophyceae</taxon>
        <taxon>Prorocentrales</taxon>
        <taxon>Prorocentraceae</taxon>
        <taxon>Prorocentrum</taxon>
    </lineage>
</organism>
<accession>A0ABN9S011</accession>
<dbReference type="Proteomes" id="UP001189429">
    <property type="component" value="Unassembled WGS sequence"/>
</dbReference>
<protein>
    <submittedName>
        <fullName evidence="2">Uncharacterized protein</fullName>
    </submittedName>
</protein>
<dbReference type="EMBL" id="CAUYUJ010008819">
    <property type="protein sequence ID" value="CAK0825042.1"/>
    <property type="molecule type" value="Genomic_DNA"/>
</dbReference>
<evidence type="ECO:0000313" key="3">
    <source>
        <dbReference type="Proteomes" id="UP001189429"/>
    </source>
</evidence>
<gene>
    <name evidence="2" type="ORF">PCOR1329_LOCUS25279</name>
</gene>
<sequence>MPSATIAWNASIRFNGRVMTICEKDIVDIGGTKCMVIVPWRAPLISLLTGVPQTVISDTAKVRGMKVSIAGHERFKRLVKARNAAQSTSLLGNDMVSEEGVQRLFGDGAGAEADQPPVVFPRRKRKRDGETSDDPPPGMITATVDGVRIECVRPTMSRESLCVPLDETNISALLGYLHQGINSLEDIASAHEWAGRYPGRYKKKETGACMGQVDHGTPTKPCEGKDLGGLGDARCIGECN</sequence>
<name>A0ABN9S011_9DINO</name>